<dbReference type="InterPro" id="IPR038591">
    <property type="entry name" value="NolW-like_sf"/>
</dbReference>
<evidence type="ECO:0000256" key="3">
    <source>
        <dbReference type="ARBA" id="ARBA00023136"/>
    </source>
</evidence>
<name>A0A8J6NSZ5_9BACT</name>
<keyword evidence="3" id="KW-0472">Membrane</keyword>
<keyword evidence="5" id="KW-0813">Transport</keyword>
<evidence type="ECO:0000256" key="7">
    <source>
        <dbReference type="SAM" id="SignalP"/>
    </source>
</evidence>
<dbReference type="InterPro" id="IPR005644">
    <property type="entry name" value="NolW-like"/>
</dbReference>
<feature type="domain" description="Type II/III secretion system secretin-like" evidence="8">
    <location>
        <begin position="294"/>
        <end position="451"/>
    </location>
</feature>
<organism evidence="10 11">
    <name type="scientific">Candidatus Desulfatibia vada</name>
    <dbReference type="NCBI Taxonomy" id="2841696"/>
    <lineage>
        <taxon>Bacteria</taxon>
        <taxon>Pseudomonadati</taxon>
        <taxon>Thermodesulfobacteriota</taxon>
        <taxon>Desulfobacteria</taxon>
        <taxon>Desulfobacterales</taxon>
        <taxon>Desulfobacterales incertae sedis</taxon>
        <taxon>Candidatus Desulfatibia</taxon>
    </lineage>
</organism>
<dbReference type="Gene3D" id="3.30.1370.130">
    <property type="match status" value="1"/>
</dbReference>
<keyword evidence="2 7" id="KW-0732">Signal</keyword>
<dbReference type="EMBL" id="JACNIG010000284">
    <property type="protein sequence ID" value="MBC8433231.1"/>
    <property type="molecule type" value="Genomic_DNA"/>
</dbReference>
<dbReference type="Pfam" id="PF03958">
    <property type="entry name" value="Secretin_N"/>
    <property type="match status" value="1"/>
</dbReference>
<dbReference type="InterPro" id="IPR004846">
    <property type="entry name" value="T2SS/T3SS_dom"/>
</dbReference>
<dbReference type="InterPro" id="IPR001775">
    <property type="entry name" value="GspD/PilQ"/>
</dbReference>
<evidence type="ECO:0000256" key="5">
    <source>
        <dbReference type="RuleBase" id="RU004004"/>
    </source>
</evidence>
<evidence type="ECO:0000313" key="10">
    <source>
        <dbReference type="EMBL" id="MBC8433231.1"/>
    </source>
</evidence>
<evidence type="ECO:0000259" key="9">
    <source>
        <dbReference type="Pfam" id="PF03958"/>
    </source>
</evidence>
<protein>
    <recommendedName>
        <fullName evidence="12">Secretin/TonB short N-terminal domain-containing protein</fullName>
    </recommendedName>
</protein>
<dbReference type="PANTHER" id="PTHR30332:SF24">
    <property type="entry name" value="SECRETIN GSPD-RELATED"/>
    <property type="match status" value="1"/>
</dbReference>
<dbReference type="PRINTS" id="PR00811">
    <property type="entry name" value="BCTERIALGSPD"/>
</dbReference>
<accession>A0A8J6NSZ5</accession>
<dbReference type="GO" id="GO:0015627">
    <property type="term" value="C:type II protein secretion system complex"/>
    <property type="evidence" value="ECO:0007669"/>
    <property type="project" value="TreeGrafter"/>
</dbReference>
<feature type="region of interest" description="Disordered" evidence="6">
    <location>
        <begin position="34"/>
        <end position="63"/>
    </location>
</feature>
<sequence length="485" mass="53443">MNSKRVFLVSLFMAFGIFSGLVLAQPTVKKDVQDAAPSDSELSATEPAQLENPEGENETEAPGILIPPADNDLLSLNFREIDVRGLISALAMQREINVVMSKDVSGEVSVHLYKVTLEEALVAITLAGGFAYQKYGGLYYIYKPPKVKDPQQEKLKMWVYKLKYIKVEKVQEILEAFPEMGLIKIHEPSKTIIVQDLPENIEKLEALIGHLDTAPKQVLIEAKILEITLTDDMLLGVNWAKLLGDVSLGTGGFSRAIIPTTVPVSPVPATGAGVFGNIITATGTTKQFTAAVDALQTMTKVNTLSTPKILAIHGEKARVQVGGQQGYRVTTVNQGISTEDIAFIDTGTILEITPYINEEGFILLNVHPNITTAEIQLGIPVTKTTEVTTWLIAKDRETAFIGGLIQDIKTREKSMIPCLGSIPTLGVLFGKTYNKINKTELVVLITTQIVDTEEKQENRETRDRIRDMEEKIKKDVEQPHKDFFK</sequence>
<dbReference type="AlphaFoldDB" id="A0A8J6NSZ5"/>
<dbReference type="InterPro" id="IPR050810">
    <property type="entry name" value="Bact_Secretion_Sys_Channel"/>
</dbReference>
<dbReference type="Proteomes" id="UP000605201">
    <property type="component" value="Unassembled WGS sequence"/>
</dbReference>
<feature type="signal peptide" evidence="7">
    <location>
        <begin position="1"/>
        <end position="24"/>
    </location>
</feature>
<evidence type="ECO:0000259" key="8">
    <source>
        <dbReference type="Pfam" id="PF00263"/>
    </source>
</evidence>
<evidence type="ECO:0000313" key="11">
    <source>
        <dbReference type="Proteomes" id="UP000605201"/>
    </source>
</evidence>
<comment type="similarity">
    <text evidence="4">Belongs to the bacterial secretin family.</text>
</comment>
<evidence type="ECO:0000256" key="1">
    <source>
        <dbReference type="ARBA" id="ARBA00004370"/>
    </source>
</evidence>
<dbReference type="GO" id="GO:0009306">
    <property type="term" value="P:protein secretion"/>
    <property type="evidence" value="ECO:0007669"/>
    <property type="project" value="InterPro"/>
</dbReference>
<feature type="domain" description="NolW-like" evidence="9">
    <location>
        <begin position="159"/>
        <end position="217"/>
    </location>
</feature>
<feature type="chain" id="PRO_5035183448" description="Secretin/TonB short N-terminal domain-containing protein" evidence="7">
    <location>
        <begin position="25"/>
        <end position="485"/>
    </location>
</feature>
<gene>
    <name evidence="10" type="ORF">H8D96_15080</name>
</gene>
<evidence type="ECO:0000256" key="4">
    <source>
        <dbReference type="RuleBase" id="RU004003"/>
    </source>
</evidence>
<dbReference type="Pfam" id="PF00263">
    <property type="entry name" value="Secretin"/>
    <property type="match status" value="1"/>
</dbReference>
<proteinExistence type="inferred from homology"/>
<dbReference type="PANTHER" id="PTHR30332">
    <property type="entry name" value="PROBABLE GENERAL SECRETION PATHWAY PROTEIN D"/>
    <property type="match status" value="1"/>
</dbReference>
<comment type="subcellular location">
    <subcellularLocation>
        <location evidence="5">Cell outer membrane</location>
    </subcellularLocation>
    <subcellularLocation>
        <location evidence="1">Membrane</location>
    </subcellularLocation>
</comment>
<evidence type="ECO:0008006" key="12">
    <source>
        <dbReference type="Google" id="ProtNLM"/>
    </source>
</evidence>
<evidence type="ECO:0000256" key="6">
    <source>
        <dbReference type="SAM" id="MobiDB-lite"/>
    </source>
</evidence>
<feature type="region of interest" description="Disordered" evidence="6">
    <location>
        <begin position="454"/>
        <end position="485"/>
    </location>
</feature>
<dbReference type="GO" id="GO:0009279">
    <property type="term" value="C:cell outer membrane"/>
    <property type="evidence" value="ECO:0007669"/>
    <property type="project" value="UniProtKB-SubCell"/>
</dbReference>
<reference evidence="10 11" key="1">
    <citation type="submission" date="2020-08" db="EMBL/GenBank/DDBJ databases">
        <title>Bridging the membrane lipid divide: bacteria of the FCB group superphylum have the potential to synthesize archaeal ether lipids.</title>
        <authorList>
            <person name="Villanueva L."/>
            <person name="Von Meijenfeldt F.A.B."/>
            <person name="Westbye A.B."/>
            <person name="Yadav S."/>
            <person name="Hopmans E.C."/>
            <person name="Dutilh B.E."/>
            <person name="Sinninghe Damste J.S."/>
        </authorList>
    </citation>
    <scope>NUCLEOTIDE SEQUENCE [LARGE SCALE GENOMIC DNA]</scope>
    <source>
        <strain evidence="10">NIOZ-UU17</strain>
    </source>
</reference>
<evidence type="ECO:0000256" key="2">
    <source>
        <dbReference type="ARBA" id="ARBA00022729"/>
    </source>
</evidence>
<dbReference type="Gene3D" id="3.30.1370.120">
    <property type="match status" value="1"/>
</dbReference>
<comment type="caution">
    <text evidence="10">The sequence shown here is derived from an EMBL/GenBank/DDBJ whole genome shotgun (WGS) entry which is preliminary data.</text>
</comment>